<dbReference type="EMBL" id="CAWUON010000126">
    <property type="protein sequence ID" value="CAK7273966.1"/>
    <property type="molecule type" value="Genomic_DNA"/>
</dbReference>
<dbReference type="SUPFAM" id="SSF50978">
    <property type="entry name" value="WD40 repeat-like"/>
    <property type="match status" value="1"/>
</dbReference>
<evidence type="ECO:0000313" key="4">
    <source>
        <dbReference type="EMBL" id="CAK7273966.1"/>
    </source>
</evidence>
<dbReference type="SMART" id="SM00320">
    <property type="entry name" value="WD40"/>
    <property type="match status" value="4"/>
</dbReference>
<gene>
    <name evidence="4" type="ORF">SEPCBS119000_005928</name>
</gene>
<evidence type="ECO:0000313" key="5">
    <source>
        <dbReference type="Proteomes" id="UP001642502"/>
    </source>
</evidence>
<evidence type="ECO:0000256" key="2">
    <source>
        <dbReference type="ARBA" id="ARBA00022737"/>
    </source>
</evidence>
<dbReference type="PROSITE" id="PS00678">
    <property type="entry name" value="WD_REPEATS_1"/>
    <property type="match status" value="1"/>
</dbReference>
<comment type="caution">
    <text evidence="4">The sequence shown here is derived from an EMBL/GenBank/DDBJ whole genome shotgun (WGS) entry which is preliminary data.</text>
</comment>
<evidence type="ECO:0000256" key="3">
    <source>
        <dbReference type="PROSITE-ProRule" id="PRU00221"/>
    </source>
</evidence>
<proteinExistence type="predicted"/>
<dbReference type="InterPro" id="IPR036322">
    <property type="entry name" value="WD40_repeat_dom_sf"/>
</dbReference>
<keyword evidence="1 3" id="KW-0853">WD repeat</keyword>
<dbReference type="Proteomes" id="UP001642502">
    <property type="component" value="Unassembled WGS sequence"/>
</dbReference>
<dbReference type="PROSITE" id="PS50082">
    <property type="entry name" value="WD_REPEATS_2"/>
    <property type="match status" value="1"/>
</dbReference>
<protein>
    <recommendedName>
        <fullName evidence="6">WD domain protein</fullName>
    </recommendedName>
</protein>
<dbReference type="InterPro" id="IPR015943">
    <property type="entry name" value="WD40/YVTN_repeat-like_dom_sf"/>
</dbReference>
<dbReference type="PANTHER" id="PTHR22889:SF0">
    <property type="entry name" value="WD REPEAT-CONTAINING PROTEIN 89"/>
    <property type="match status" value="1"/>
</dbReference>
<dbReference type="InterPro" id="IPR019775">
    <property type="entry name" value="WD40_repeat_CS"/>
</dbReference>
<organism evidence="4 5">
    <name type="scientific">Sporothrix epigloea</name>
    <dbReference type="NCBI Taxonomy" id="1892477"/>
    <lineage>
        <taxon>Eukaryota</taxon>
        <taxon>Fungi</taxon>
        <taxon>Dikarya</taxon>
        <taxon>Ascomycota</taxon>
        <taxon>Pezizomycotina</taxon>
        <taxon>Sordariomycetes</taxon>
        <taxon>Sordariomycetidae</taxon>
        <taxon>Ophiostomatales</taxon>
        <taxon>Ophiostomataceae</taxon>
        <taxon>Sporothrix</taxon>
    </lineage>
</organism>
<dbReference type="Pfam" id="PF00400">
    <property type="entry name" value="WD40"/>
    <property type="match status" value="1"/>
</dbReference>
<reference evidence="4 5" key="1">
    <citation type="submission" date="2024-01" db="EMBL/GenBank/DDBJ databases">
        <authorList>
            <person name="Allen C."/>
            <person name="Tagirdzhanova G."/>
        </authorList>
    </citation>
    <scope>NUCLEOTIDE SEQUENCE [LARGE SCALE GENOMIC DNA]</scope>
    <source>
        <strain evidence="4 5">CBS 119000</strain>
    </source>
</reference>
<dbReference type="Gene3D" id="2.130.10.10">
    <property type="entry name" value="YVTN repeat-like/Quinoprotein amine dehydrogenase"/>
    <property type="match status" value="1"/>
</dbReference>
<dbReference type="PANTHER" id="PTHR22889">
    <property type="entry name" value="WD REPEAT-CONTAINING PROTEIN 89"/>
    <property type="match status" value="1"/>
</dbReference>
<evidence type="ECO:0008006" key="6">
    <source>
        <dbReference type="Google" id="ProtNLM"/>
    </source>
</evidence>
<accession>A0ABP0E082</accession>
<evidence type="ECO:0000256" key="1">
    <source>
        <dbReference type="ARBA" id="ARBA00022574"/>
    </source>
</evidence>
<dbReference type="InterPro" id="IPR001680">
    <property type="entry name" value="WD40_rpt"/>
</dbReference>
<feature type="repeat" description="WD" evidence="3">
    <location>
        <begin position="56"/>
        <end position="90"/>
    </location>
</feature>
<dbReference type="InterPro" id="IPR039328">
    <property type="entry name" value="WDR89"/>
</dbReference>
<sequence length="361" mass="38272">MYNLACVEQYKFPGTTLPYVLDLIPLAAGLASISTDGNISVLDPARIGAGPKRVQATSHGSLTTARAYDAAASVLATTGENGTVALWDLRDSATGPQASVKIGTSAARDWPLSLTNTDKYWMNIVDNLAGSCGVNALSLACDLTTQSVAVGTELVDYQASIVIWDIRAGPTPKVKYSDVHSDDITELNFHPSNGHVLLSGSTDGLVNVCDTRIEDEDEVVIQAFNHGASIHHAGFLNETEVYALSHDEKLALYDLAEAREAGSATRDFGDLRHVVNCRYVANVLPKAGGGAVLGAGSQDAETFQLVHLAKGAEWAFALDTVVGLPGAHGAEIVRGFCVFDEQQAVYTCGEDGKVRTWRPPV</sequence>
<keyword evidence="2" id="KW-0677">Repeat</keyword>
<keyword evidence="5" id="KW-1185">Reference proteome</keyword>
<name>A0ABP0E082_9PEZI</name>